<dbReference type="Proteomes" id="UP000198788">
    <property type="component" value="Unassembled WGS sequence"/>
</dbReference>
<evidence type="ECO:0000313" key="2">
    <source>
        <dbReference type="Proteomes" id="UP000198788"/>
    </source>
</evidence>
<dbReference type="STRING" id="871741.SAMN05192570_1163"/>
<protein>
    <submittedName>
        <fullName evidence="1">Uncharacterized protein</fullName>
    </submittedName>
</protein>
<dbReference type="RefSeq" id="WP_092307730.1">
    <property type="nucleotide sequence ID" value="NZ_FOZV01000002.1"/>
</dbReference>
<sequence>MAIILPTTDVPVSIIWRLVSRRRDLEPTFGGPTSRVRRLGSKWAADVELPPLYYDAAMAWVAALTSAEADTVILPIPQPEFDVGAPGSPLVNGAGQLGSFLALDGFTPEYVARAGQWFNLVGPTGQKYLYQVATDTVASGGAAAALPINPMIRRSPADNSAANFAEPVIEGFLSGRATEWTVDRGMFVGLSFTVTERE</sequence>
<organism evidence="1 2">
    <name type="scientific">Brevundimonas viscosa</name>
    <dbReference type="NCBI Taxonomy" id="871741"/>
    <lineage>
        <taxon>Bacteria</taxon>
        <taxon>Pseudomonadati</taxon>
        <taxon>Pseudomonadota</taxon>
        <taxon>Alphaproteobacteria</taxon>
        <taxon>Caulobacterales</taxon>
        <taxon>Caulobacteraceae</taxon>
        <taxon>Brevundimonas</taxon>
    </lineage>
</organism>
<evidence type="ECO:0000313" key="1">
    <source>
        <dbReference type="EMBL" id="SFS42195.1"/>
    </source>
</evidence>
<accession>A0A1I6PQ77</accession>
<keyword evidence="2" id="KW-1185">Reference proteome</keyword>
<name>A0A1I6PQ77_9CAUL</name>
<proteinExistence type="predicted"/>
<dbReference type="EMBL" id="FOZV01000002">
    <property type="protein sequence ID" value="SFS42195.1"/>
    <property type="molecule type" value="Genomic_DNA"/>
</dbReference>
<dbReference type="AlphaFoldDB" id="A0A1I6PQ77"/>
<gene>
    <name evidence="1" type="ORF">SAMN05192570_1163</name>
</gene>
<reference evidence="2" key="1">
    <citation type="submission" date="2016-10" db="EMBL/GenBank/DDBJ databases">
        <authorList>
            <person name="Varghese N."/>
            <person name="Submissions S."/>
        </authorList>
    </citation>
    <scope>NUCLEOTIDE SEQUENCE [LARGE SCALE GENOMIC DNA]</scope>
    <source>
        <strain evidence="2">CGMCC 1.10683</strain>
    </source>
</reference>
<dbReference type="OrthoDB" id="7173828at2"/>